<dbReference type="EMBL" id="JADHEI010000058">
    <property type="protein sequence ID" value="MBF2735948.1"/>
    <property type="molecule type" value="Genomic_DNA"/>
</dbReference>
<evidence type="ECO:0000313" key="3">
    <source>
        <dbReference type="Proteomes" id="UP000604381"/>
    </source>
</evidence>
<dbReference type="GO" id="GO:0052689">
    <property type="term" value="F:carboxylic ester hydrolase activity"/>
    <property type="evidence" value="ECO:0007669"/>
    <property type="project" value="TreeGrafter"/>
</dbReference>
<gene>
    <name evidence="2" type="ORF">ISN26_07800</name>
</gene>
<dbReference type="SUPFAM" id="SSF53474">
    <property type="entry name" value="alpha/beta-Hydrolases"/>
    <property type="match status" value="1"/>
</dbReference>
<protein>
    <submittedName>
        <fullName evidence="2">Alpha/beta fold hydrolase</fullName>
    </submittedName>
</protein>
<keyword evidence="3" id="KW-1185">Reference proteome</keyword>
<dbReference type="Pfam" id="PF12697">
    <property type="entry name" value="Abhydrolase_6"/>
    <property type="match status" value="1"/>
</dbReference>
<reference evidence="2" key="1">
    <citation type="submission" date="2020-10" db="EMBL/GenBank/DDBJ databases">
        <title>An improved Amphimedon queenslandica hologenome assembly reveals how three proteobacterial symbionts can extend the metabolic phenotypic of their marine sponge host.</title>
        <authorList>
            <person name="Degnan B."/>
            <person name="Degnan S."/>
            <person name="Xiang X."/>
        </authorList>
    </citation>
    <scope>NUCLEOTIDE SEQUENCE</scope>
    <source>
        <strain evidence="2">AqS2</strain>
    </source>
</reference>
<dbReference type="InterPro" id="IPR029058">
    <property type="entry name" value="AB_hydrolase_fold"/>
</dbReference>
<comment type="caution">
    <text evidence="2">The sequence shown here is derived from an EMBL/GenBank/DDBJ whole genome shotgun (WGS) entry which is preliminary data.</text>
</comment>
<dbReference type="PANTHER" id="PTHR43265">
    <property type="entry name" value="ESTERASE ESTD"/>
    <property type="match status" value="1"/>
</dbReference>
<name>A0A930UHV8_9GAMM</name>
<sequence length="254" mass="26493">MAASRRLDFAGASGARLAAALEEPAGPPRGHALFAHCFTCTKDVYAARHVARSLAAAGVAVLRFDFTGLGESEGDFASSNFSSNIADLRAAAEYMAAELGGPQLMVGHSLGGAATLAAAATLPQVRAVCTIGAPADPAHVEHLFTERSAEIKAKGEAEVLLAGRPFTIQRQFIEDLAASPILATVATMGKPLLICHAPEDATVELDNARRLYEAARHPKSFLCLDGADHLLTRKKDAEYAGAVIAAWAGPHLGE</sequence>
<dbReference type="Proteomes" id="UP000604381">
    <property type="component" value="Unassembled WGS sequence"/>
</dbReference>
<organism evidence="2 3">
    <name type="scientific">Candidatus Amphirhobacter heronislandensis</name>
    <dbReference type="NCBI Taxonomy" id="1732024"/>
    <lineage>
        <taxon>Bacteria</taxon>
        <taxon>Pseudomonadati</taxon>
        <taxon>Pseudomonadota</taxon>
        <taxon>Gammaproteobacteria</taxon>
        <taxon>Candidatus Tethybacterales</taxon>
        <taxon>Candidatus Tethybacteraceae</taxon>
        <taxon>Candidatus Amphirhobacter</taxon>
    </lineage>
</organism>
<keyword evidence="2" id="KW-0378">Hydrolase</keyword>
<feature type="domain" description="AB hydrolase-1" evidence="1">
    <location>
        <begin position="33"/>
        <end position="233"/>
    </location>
</feature>
<dbReference type="Gene3D" id="3.40.50.1820">
    <property type="entry name" value="alpha/beta hydrolase"/>
    <property type="match status" value="1"/>
</dbReference>
<proteinExistence type="predicted"/>
<evidence type="ECO:0000259" key="1">
    <source>
        <dbReference type="Pfam" id="PF12697"/>
    </source>
</evidence>
<accession>A0A930UHV8</accession>
<dbReference type="AlphaFoldDB" id="A0A930UHV8"/>
<dbReference type="PANTHER" id="PTHR43265:SF1">
    <property type="entry name" value="ESTERASE ESTD"/>
    <property type="match status" value="1"/>
</dbReference>
<evidence type="ECO:0000313" key="2">
    <source>
        <dbReference type="EMBL" id="MBF2735948.1"/>
    </source>
</evidence>
<dbReference type="InterPro" id="IPR053145">
    <property type="entry name" value="AB_hydrolase_Est10"/>
</dbReference>
<dbReference type="InterPro" id="IPR000073">
    <property type="entry name" value="AB_hydrolase_1"/>
</dbReference>